<dbReference type="EMBL" id="MU001848">
    <property type="protein sequence ID" value="KAF2795797.1"/>
    <property type="molecule type" value="Genomic_DNA"/>
</dbReference>
<dbReference type="Proteomes" id="UP000799757">
    <property type="component" value="Unassembled WGS sequence"/>
</dbReference>
<name>A0A6A6XJP4_9PLEO</name>
<sequence>MESLAALGLASNIIDLIGVFRSVTSTIKEIQKSASGSSKDFDQFRHFASLVRRDVDLIIADAKNDREFQQYARSLRDRMNTYLAELDDCKVKDPKSWLQA</sequence>
<proteinExistence type="predicted"/>
<reference evidence="1" key="1">
    <citation type="journal article" date="2020" name="Stud. Mycol.">
        <title>101 Dothideomycetes genomes: a test case for predicting lifestyles and emergence of pathogens.</title>
        <authorList>
            <person name="Haridas S."/>
            <person name="Albert R."/>
            <person name="Binder M."/>
            <person name="Bloem J."/>
            <person name="Labutti K."/>
            <person name="Salamov A."/>
            <person name="Andreopoulos B."/>
            <person name="Baker S."/>
            <person name="Barry K."/>
            <person name="Bills G."/>
            <person name="Bluhm B."/>
            <person name="Cannon C."/>
            <person name="Castanera R."/>
            <person name="Culley D."/>
            <person name="Daum C."/>
            <person name="Ezra D."/>
            <person name="Gonzalez J."/>
            <person name="Henrissat B."/>
            <person name="Kuo A."/>
            <person name="Liang C."/>
            <person name="Lipzen A."/>
            <person name="Lutzoni F."/>
            <person name="Magnuson J."/>
            <person name="Mondo S."/>
            <person name="Nolan M."/>
            <person name="Ohm R."/>
            <person name="Pangilinan J."/>
            <person name="Park H.-J."/>
            <person name="Ramirez L."/>
            <person name="Alfaro M."/>
            <person name="Sun H."/>
            <person name="Tritt A."/>
            <person name="Yoshinaga Y."/>
            <person name="Zwiers L.-H."/>
            <person name="Turgeon B."/>
            <person name="Goodwin S."/>
            <person name="Spatafora J."/>
            <person name="Crous P."/>
            <person name="Grigoriev I."/>
        </authorList>
    </citation>
    <scope>NUCLEOTIDE SEQUENCE</scope>
    <source>
        <strain evidence="1">CBS 109.77</strain>
    </source>
</reference>
<dbReference type="AlphaFoldDB" id="A0A6A6XJP4"/>
<accession>A0A6A6XJP4</accession>
<dbReference type="OrthoDB" id="3558752at2759"/>
<gene>
    <name evidence="1" type="ORF">K505DRAFT_359886</name>
</gene>
<keyword evidence="2" id="KW-1185">Reference proteome</keyword>
<evidence type="ECO:0000313" key="1">
    <source>
        <dbReference type="EMBL" id="KAF2795797.1"/>
    </source>
</evidence>
<protein>
    <submittedName>
        <fullName evidence="1">Uncharacterized protein</fullName>
    </submittedName>
</protein>
<organism evidence="1 2">
    <name type="scientific">Melanomma pulvis-pyrius CBS 109.77</name>
    <dbReference type="NCBI Taxonomy" id="1314802"/>
    <lineage>
        <taxon>Eukaryota</taxon>
        <taxon>Fungi</taxon>
        <taxon>Dikarya</taxon>
        <taxon>Ascomycota</taxon>
        <taxon>Pezizomycotina</taxon>
        <taxon>Dothideomycetes</taxon>
        <taxon>Pleosporomycetidae</taxon>
        <taxon>Pleosporales</taxon>
        <taxon>Melanommataceae</taxon>
        <taxon>Melanomma</taxon>
    </lineage>
</organism>
<evidence type="ECO:0000313" key="2">
    <source>
        <dbReference type="Proteomes" id="UP000799757"/>
    </source>
</evidence>